<organism evidence="1 2">
    <name type="scientific">Mycolicibacterium elephantis</name>
    <dbReference type="NCBI Taxonomy" id="81858"/>
    <lineage>
        <taxon>Bacteria</taxon>
        <taxon>Bacillati</taxon>
        <taxon>Actinomycetota</taxon>
        <taxon>Actinomycetes</taxon>
        <taxon>Mycobacteriales</taxon>
        <taxon>Mycobacteriaceae</taxon>
        <taxon>Mycolicibacterium</taxon>
    </lineage>
</organism>
<dbReference type="STRING" id="81858.BST23_06095"/>
<accession>A0A0M2ZKA6</accession>
<name>A0A0M2ZKA6_9MYCO</name>
<evidence type="ECO:0000313" key="1">
    <source>
        <dbReference type="EMBL" id="ORA67936.1"/>
    </source>
</evidence>
<protein>
    <recommendedName>
        <fullName evidence="3">PRC-barrel domain-containing protein</fullName>
    </recommendedName>
</protein>
<proteinExistence type="predicted"/>
<dbReference type="OrthoDB" id="3430164at2"/>
<evidence type="ECO:0000313" key="2">
    <source>
        <dbReference type="Proteomes" id="UP000192772"/>
    </source>
</evidence>
<evidence type="ECO:0008006" key="3">
    <source>
        <dbReference type="Google" id="ProtNLM"/>
    </source>
</evidence>
<dbReference type="Proteomes" id="UP000192772">
    <property type="component" value="Unassembled WGS sequence"/>
</dbReference>
<comment type="caution">
    <text evidence="1">The sequence shown here is derived from an EMBL/GenBank/DDBJ whole genome shotgun (WGS) entry which is preliminary data.</text>
</comment>
<dbReference type="RefSeq" id="WP_046752416.1">
    <property type="nucleotide sequence ID" value="NZ_LBNO01000038.1"/>
</dbReference>
<dbReference type="AlphaFoldDB" id="A0A0M2ZKA6"/>
<dbReference type="EMBL" id="MVHP01000004">
    <property type="protein sequence ID" value="ORA67936.1"/>
    <property type="molecule type" value="Genomic_DNA"/>
</dbReference>
<gene>
    <name evidence="1" type="ORF">BST23_06095</name>
</gene>
<sequence>MQLSNLLGLRVIDAGSHRLGTVVDVRLTVAGDLSDDPPTPRVLGLVISPHSKGSFLGYERVDINGPKMIAGLLRWGHRGTFLAAWADVARVSTDHVTLRAGYTRYSAALQDPPAAHGRRS</sequence>
<reference evidence="1 2" key="1">
    <citation type="submission" date="2017-02" db="EMBL/GenBank/DDBJ databases">
        <title>The new phylogeny of genus Mycobacterium.</title>
        <authorList>
            <person name="Tortoli E."/>
            <person name="Trovato A."/>
            <person name="Cirillo D.M."/>
        </authorList>
    </citation>
    <scope>NUCLEOTIDE SEQUENCE [LARGE SCALE GENOMIC DNA]</scope>
    <source>
        <strain evidence="1 2">FI-09383</strain>
    </source>
</reference>